<dbReference type="AlphaFoldDB" id="A0A1F8E7V4"/>
<dbReference type="EMBL" id="MGIZ01000064">
    <property type="protein sequence ID" value="OGM96872.1"/>
    <property type="molecule type" value="Genomic_DNA"/>
</dbReference>
<protein>
    <submittedName>
        <fullName evidence="1">Uncharacterized protein</fullName>
    </submittedName>
</protein>
<name>A0A1F8E7V4_9BACT</name>
<dbReference type="Proteomes" id="UP000177594">
    <property type="component" value="Unassembled WGS sequence"/>
</dbReference>
<organism evidence="1 2">
    <name type="scientific">Candidatus Yanofskybacteria bacterium RIFCSPHIGHO2_01_FULL_39_8b</name>
    <dbReference type="NCBI Taxonomy" id="1802659"/>
    <lineage>
        <taxon>Bacteria</taxon>
        <taxon>Candidatus Yanofskyibacteriota</taxon>
    </lineage>
</organism>
<evidence type="ECO:0000313" key="2">
    <source>
        <dbReference type="Proteomes" id="UP000177594"/>
    </source>
</evidence>
<reference evidence="1 2" key="1">
    <citation type="journal article" date="2016" name="Nat. Commun.">
        <title>Thousands of microbial genomes shed light on interconnected biogeochemical processes in an aquifer system.</title>
        <authorList>
            <person name="Anantharaman K."/>
            <person name="Brown C.T."/>
            <person name="Hug L.A."/>
            <person name="Sharon I."/>
            <person name="Castelle C.J."/>
            <person name="Probst A.J."/>
            <person name="Thomas B.C."/>
            <person name="Singh A."/>
            <person name="Wilkins M.J."/>
            <person name="Karaoz U."/>
            <person name="Brodie E.L."/>
            <person name="Williams K.H."/>
            <person name="Hubbard S.S."/>
            <person name="Banfield J.F."/>
        </authorList>
    </citation>
    <scope>NUCLEOTIDE SEQUENCE [LARGE SCALE GENOMIC DNA]</scope>
</reference>
<gene>
    <name evidence="1" type="ORF">A2817_01015</name>
</gene>
<accession>A0A1F8E7V4</accession>
<sequence length="162" mass="19430">MWLRKLKRMLDEVPREFLEPKYLEEPPPSDQKPLGQLNEEEKRLWGVVRWLENKINLEENAHQTLHNYPNHNSKDCLNYTINRYLSGVNLDYVYGILVLSLKERLVLPECQFFIHGNDIYSFPDRAINEMRLQFEDQKMIGDEAQDHIFNDLFSPVDRNKMH</sequence>
<comment type="caution">
    <text evidence="1">The sequence shown here is derived from an EMBL/GenBank/DDBJ whole genome shotgun (WGS) entry which is preliminary data.</text>
</comment>
<evidence type="ECO:0000313" key="1">
    <source>
        <dbReference type="EMBL" id="OGM96872.1"/>
    </source>
</evidence>
<proteinExistence type="predicted"/>